<dbReference type="InterPro" id="IPR024983">
    <property type="entry name" value="CHAT_dom"/>
</dbReference>
<dbReference type="Proteomes" id="UP001214553">
    <property type="component" value="Chromosome"/>
</dbReference>
<name>A0ABY8C272_9MICO</name>
<dbReference type="EMBL" id="CP119108">
    <property type="protein sequence ID" value="WEG09330.1"/>
    <property type="molecule type" value="Genomic_DNA"/>
</dbReference>
<feature type="domain" description="CHAT" evidence="1">
    <location>
        <begin position="582"/>
        <end position="809"/>
    </location>
</feature>
<evidence type="ECO:0000259" key="1">
    <source>
        <dbReference type="Pfam" id="PF12770"/>
    </source>
</evidence>
<gene>
    <name evidence="2" type="ORF">PU630_01835</name>
</gene>
<dbReference type="Gene3D" id="1.25.40.10">
    <property type="entry name" value="Tetratricopeptide repeat domain"/>
    <property type="match status" value="1"/>
</dbReference>
<dbReference type="SUPFAM" id="SSF48452">
    <property type="entry name" value="TPR-like"/>
    <property type="match status" value="1"/>
</dbReference>
<dbReference type="RefSeq" id="WP_275278654.1">
    <property type="nucleotide sequence ID" value="NZ_CP119108.1"/>
</dbReference>
<evidence type="ECO:0000313" key="3">
    <source>
        <dbReference type="Proteomes" id="UP001214553"/>
    </source>
</evidence>
<organism evidence="2 3">
    <name type="scientific">Microbacterium horticulturae</name>
    <dbReference type="NCBI Taxonomy" id="3028316"/>
    <lineage>
        <taxon>Bacteria</taxon>
        <taxon>Bacillati</taxon>
        <taxon>Actinomycetota</taxon>
        <taxon>Actinomycetes</taxon>
        <taxon>Micrococcales</taxon>
        <taxon>Microbacteriaceae</taxon>
        <taxon>Microbacterium</taxon>
    </lineage>
</organism>
<evidence type="ECO:0000313" key="2">
    <source>
        <dbReference type="EMBL" id="WEG09330.1"/>
    </source>
</evidence>
<protein>
    <submittedName>
        <fullName evidence="2">CHAT domain-containing protein</fullName>
    </submittedName>
</protein>
<proteinExistence type="predicted"/>
<reference evidence="2 3" key="1">
    <citation type="submission" date="2023-03" db="EMBL/GenBank/DDBJ databases">
        <title>Genome sequence of Microbacterium sp. KACC 23027.</title>
        <authorList>
            <person name="Kim S."/>
            <person name="Heo J."/>
            <person name="Kwon S.-W."/>
        </authorList>
    </citation>
    <scope>NUCLEOTIDE SEQUENCE [LARGE SCALE GENOMIC DNA]</scope>
    <source>
        <strain evidence="2 3">KACC 23027</strain>
    </source>
</reference>
<dbReference type="Pfam" id="PF12770">
    <property type="entry name" value="CHAT"/>
    <property type="match status" value="1"/>
</dbReference>
<dbReference type="InterPro" id="IPR011990">
    <property type="entry name" value="TPR-like_helical_dom_sf"/>
</dbReference>
<keyword evidence="3" id="KW-1185">Reference proteome</keyword>
<sequence>MTPTAVELHRRAVEQCNDGRFALAGRTLQRAAERTDDPDLQARIKGTQAVVLQRTGHPAEAEALCRAALAGDSIRESTRAVVLGQLGLLALGAGRLHDAERDLSAAIARLTDDPVAEARARMNRSVTRLQRRDASGAADDLERAAEIFADAGLTVDEGQAQHNRAYVALLQGDLVAALRGMQEARPRAATSAVAGAVCDMDEAEVLRDAGLTRDAERALVAAAAVFGAQRMPQSRGEAEFQLASSQLLHDPRGAARTATAAERRFIALGNTTWAARAAAMRMRAGLSGGSVQRGGGRLSDPRRVPSAEDVEATAALLDRVAFPAEAAALRLTLAVWRARHGRADGIGVIRVPRGAPIRVQLLAYEARAARAAARRRYADVRRAAAEGLDVLTGWRRSFGSLDLQTSIAMHGNDLVFAGLGSAVHTRRPDIIFEWSERARQLSQQVVPLRPPHDPELAADLAELRMLRTDDPDGVDTARILRLRERTRSRQWTQTAAGAAWERQSLEGFVPSLGRDTALVSYVYTGDALTALVVTDQEQRVIPLPGAAAARAQLPGLRADLDMVATVRTGPLAEVVRRSLDARLATLSDVLLDPLLRVVGDRRMVVTAPGILAGIPWAMLPGARERAFTLARSAAQWAERHGAPFSMHAAGFSVGPRVARGGEEVRAAADAWASPTVLEGKAASVDAVAALAERVDVLHVAAHGRHAVDNALFSGLELADGTLFGYDIDRVGHVPDVVVLSACEGGRSSVRWGEEAVGMARIWLAAGARCVIAAPVVVADDDACELLGALHAELAAGAVPADALAAASIRTGLVTPFQTHGTGF</sequence>
<accession>A0ABY8C272</accession>